<evidence type="ECO:0000256" key="1">
    <source>
        <dbReference type="ARBA" id="ARBA00012528"/>
    </source>
</evidence>
<evidence type="ECO:0000256" key="2">
    <source>
        <dbReference type="ARBA" id="ARBA00034247"/>
    </source>
</evidence>
<dbReference type="Gene3D" id="3.30.70.270">
    <property type="match status" value="1"/>
</dbReference>
<feature type="transmembrane region" description="Helical" evidence="3">
    <location>
        <begin position="106"/>
        <end position="126"/>
    </location>
</feature>
<dbReference type="EC" id="2.7.7.65" evidence="1"/>
<evidence type="ECO:0000256" key="3">
    <source>
        <dbReference type="SAM" id="Phobius"/>
    </source>
</evidence>
<keyword evidence="5" id="KW-0808">Transferase</keyword>
<organism evidence="5 6">
    <name type="scientific">Qipengyuania profundimaris</name>
    <dbReference type="NCBI Taxonomy" id="3067652"/>
    <lineage>
        <taxon>Bacteria</taxon>
        <taxon>Pseudomonadati</taxon>
        <taxon>Pseudomonadota</taxon>
        <taxon>Alphaproteobacteria</taxon>
        <taxon>Sphingomonadales</taxon>
        <taxon>Erythrobacteraceae</taxon>
        <taxon>Qipengyuania</taxon>
    </lineage>
</organism>
<reference evidence="5 6" key="1">
    <citation type="submission" date="2023-08" db="EMBL/GenBank/DDBJ databases">
        <title>genomic of G39.</title>
        <authorList>
            <person name="Wang Y."/>
        </authorList>
    </citation>
    <scope>NUCLEOTIDE SEQUENCE [LARGE SCALE GENOMIC DNA]</scope>
    <source>
        <strain evidence="5 6">G39</strain>
    </source>
</reference>
<feature type="transmembrane region" description="Helical" evidence="3">
    <location>
        <begin position="21"/>
        <end position="42"/>
    </location>
</feature>
<evidence type="ECO:0000313" key="6">
    <source>
        <dbReference type="Proteomes" id="UP001240639"/>
    </source>
</evidence>
<accession>A0ABT9HP65</accession>
<dbReference type="Pfam" id="PF00990">
    <property type="entry name" value="GGDEF"/>
    <property type="match status" value="1"/>
</dbReference>
<feature type="transmembrane region" description="Helical" evidence="3">
    <location>
        <begin position="48"/>
        <end position="69"/>
    </location>
</feature>
<evidence type="ECO:0000259" key="4">
    <source>
        <dbReference type="PROSITE" id="PS50887"/>
    </source>
</evidence>
<evidence type="ECO:0000313" key="5">
    <source>
        <dbReference type="EMBL" id="MDP4574805.1"/>
    </source>
</evidence>
<dbReference type="PANTHER" id="PTHR45138">
    <property type="entry name" value="REGULATORY COMPONENTS OF SENSORY TRANSDUCTION SYSTEM"/>
    <property type="match status" value="1"/>
</dbReference>
<dbReference type="SMART" id="SM00267">
    <property type="entry name" value="GGDEF"/>
    <property type="match status" value="1"/>
</dbReference>
<keyword evidence="3" id="KW-1133">Transmembrane helix</keyword>
<keyword evidence="3" id="KW-0472">Membrane</keyword>
<dbReference type="CDD" id="cd01949">
    <property type="entry name" value="GGDEF"/>
    <property type="match status" value="1"/>
</dbReference>
<feature type="transmembrane region" description="Helical" evidence="3">
    <location>
        <begin position="138"/>
        <end position="160"/>
    </location>
</feature>
<dbReference type="SUPFAM" id="SSF55073">
    <property type="entry name" value="Nucleotide cyclase"/>
    <property type="match status" value="1"/>
</dbReference>
<dbReference type="GO" id="GO:0052621">
    <property type="term" value="F:diguanylate cyclase activity"/>
    <property type="evidence" value="ECO:0007669"/>
    <property type="project" value="UniProtKB-EC"/>
</dbReference>
<comment type="caution">
    <text evidence="5">The sequence shown here is derived from an EMBL/GenBank/DDBJ whole genome shotgun (WGS) entry which is preliminary data.</text>
</comment>
<keyword evidence="6" id="KW-1185">Reference proteome</keyword>
<proteinExistence type="predicted"/>
<dbReference type="InterPro" id="IPR050469">
    <property type="entry name" value="Diguanylate_Cyclase"/>
</dbReference>
<dbReference type="EMBL" id="JAVAIM010000001">
    <property type="protein sequence ID" value="MDP4574805.1"/>
    <property type="molecule type" value="Genomic_DNA"/>
</dbReference>
<dbReference type="InterPro" id="IPR029787">
    <property type="entry name" value="Nucleotide_cyclase"/>
</dbReference>
<feature type="domain" description="GGDEF" evidence="4">
    <location>
        <begin position="238"/>
        <end position="370"/>
    </location>
</feature>
<dbReference type="RefSeq" id="WP_305932175.1">
    <property type="nucleotide sequence ID" value="NZ_JAVAIM010000001.1"/>
</dbReference>
<dbReference type="PANTHER" id="PTHR45138:SF9">
    <property type="entry name" value="DIGUANYLATE CYCLASE DGCM-RELATED"/>
    <property type="match status" value="1"/>
</dbReference>
<sequence>MALIFMAMFLVLWKRGNMGSYVLGFAAAYFCLGLGFLVTHLVPDPGAFYVFHATQVLYTLGTGALIWAAAKRVGQHVSIRALVVVYAVSALTLAAAISLSDDTGPRLYIVNTGYGVMMVIGTMALFNVQRRNAIDTLIAVLFAFAAVNFLVRPVLTLIIAGGSDASAYRESIYYSVLSVAVTVASLMTGVALIGACAWDMVIAERERGERDMLTGLRARRAFEQDAIAIIDRAKQEGVPVGLVVADIDHFKAVNDVYGHQVGDKAIAAFGGVIADMIRNSDIAGRIGGEEFCILAWNCDGEKAEAMAERVRRRFSETAVPGMPSNNRLSASFGVAGREAGEGYGKLFARADAELYRAKESGRNRVCREEKANVVTEFRPKDAQRA</sequence>
<feature type="transmembrane region" description="Helical" evidence="3">
    <location>
        <begin position="172"/>
        <end position="198"/>
    </location>
</feature>
<name>A0ABT9HP65_9SPHN</name>
<dbReference type="NCBIfam" id="TIGR00254">
    <property type="entry name" value="GGDEF"/>
    <property type="match status" value="1"/>
</dbReference>
<dbReference type="PROSITE" id="PS50887">
    <property type="entry name" value="GGDEF"/>
    <property type="match status" value="1"/>
</dbReference>
<dbReference type="Proteomes" id="UP001240639">
    <property type="component" value="Unassembled WGS sequence"/>
</dbReference>
<gene>
    <name evidence="5" type="ORF">Q9K02_06580</name>
</gene>
<keyword evidence="3" id="KW-0812">Transmembrane</keyword>
<keyword evidence="5" id="KW-0548">Nucleotidyltransferase</keyword>
<dbReference type="InterPro" id="IPR000160">
    <property type="entry name" value="GGDEF_dom"/>
</dbReference>
<comment type="catalytic activity">
    <reaction evidence="2">
        <text>2 GTP = 3',3'-c-di-GMP + 2 diphosphate</text>
        <dbReference type="Rhea" id="RHEA:24898"/>
        <dbReference type="ChEBI" id="CHEBI:33019"/>
        <dbReference type="ChEBI" id="CHEBI:37565"/>
        <dbReference type="ChEBI" id="CHEBI:58805"/>
        <dbReference type="EC" id="2.7.7.65"/>
    </reaction>
</comment>
<feature type="transmembrane region" description="Helical" evidence="3">
    <location>
        <begin position="81"/>
        <end position="100"/>
    </location>
</feature>
<dbReference type="InterPro" id="IPR043128">
    <property type="entry name" value="Rev_trsase/Diguanyl_cyclase"/>
</dbReference>
<protein>
    <recommendedName>
        <fullName evidence="1">diguanylate cyclase</fullName>
        <ecNumber evidence="1">2.7.7.65</ecNumber>
    </recommendedName>
</protein>